<evidence type="ECO:0000256" key="1">
    <source>
        <dbReference type="SAM" id="MobiDB-lite"/>
    </source>
</evidence>
<comment type="caution">
    <text evidence="2">The sequence shown here is derived from an EMBL/GenBank/DDBJ whole genome shotgun (WGS) entry which is preliminary data.</text>
</comment>
<protein>
    <submittedName>
        <fullName evidence="2">Uncharacterized protein</fullName>
    </submittedName>
</protein>
<name>A0A0B2UXJ2_TOXCA</name>
<dbReference type="EMBL" id="JPKZ01003058">
    <property type="protein sequence ID" value="KHN73792.1"/>
    <property type="molecule type" value="Genomic_DNA"/>
</dbReference>
<dbReference type="AlphaFoldDB" id="A0A0B2UXJ2"/>
<keyword evidence="3" id="KW-1185">Reference proteome</keyword>
<reference evidence="2 3" key="1">
    <citation type="submission" date="2014-11" db="EMBL/GenBank/DDBJ databases">
        <title>Genetic blueprint of the zoonotic pathogen Toxocara canis.</title>
        <authorList>
            <person name="Zhu X.-Q."/>
            <person name="Korhonen P.K."/>
            <person name="Cai H."/>
            <person name="Young N.D."/>
            <person name="Nejsum P."/>
            <person name="von Samson-Himmelstjerna G."/>
            <person name="Boag P.R."/>
            <person name="Tan P."/>
            <person name="Li Q."/>
            <person name="Min J."/>
            <person name="Yang Y."/>
            <person name="Wang X."/>
            <person name="Fang X."/>
            <person name="Hall R.S."/>
            <person name="Hofmann A."/>
            <person name="Sternberg P.W."/>
            <person name="Jex A.R."/>
            <person name="Gasser R.B."/>
        </authorList>
    </citation>
    <scope>NUCLEOTIDE SEQUENCE [LARGE SCALE GENOMIC DNA]</scope>
    <source>
        <strain evidence="2">PN_DK_2014</strain>
    </source>
</reference>
<evidence type="ECO:0000313" key="2">
    <source>
        <dbReference type="EMBL" id="KHN73792.1"/>
    </source>
</evidence>
<sequence length="139" mass="15577">FFLAKFFFCVRVSNKILFFQESSHDSFCDEQGKTNPTKDCKECNGTDHETSDAEEDINEADASPKSGAIRQRILRSSTGEEACVTFMVGDGKLERNSRREKSPDPSWLRLLKRCSQKTATVSEVSANDEVVETAVEAKE</sequence>
<feature type="non-terminal residue" evidence="2">
    <location>
        <position position="1"/>
    </location>
</feature>
<dbReference type="Proteomes" id="UP000031036">
    <property type="component" value="Unassembled WGS sequence"/>
</dbReference>
<feature type="compositionally biased region" description="Basic and acidic residues" evidence="1">
    <location>
        <begin position="29"/>
        <end position="51"/>
    </location>
</feature>
<evidence type="ECO:0000313" key="3">
    <source>
        <dbReference type="Proteomes" id="UP000031036"/>
    </source>
</evidence>
<gene>
    <name evidence="2" type="ORF">Tcan_09160</name>
</gene>
<organism evidence="2 3">
    <name type="scientific">Toxocara canis</name>
    <name type="common">Canine roundworm</name>
    <dbReference type="NCBI Taxonomy" id="6265"/>
    <lineage>
        <taxon>Eukaryota</taxon>
        <taxon>Metazoa</taxon>
        <taxon>Ecdysozoa</taxon>
        <taxon>Nematoda</taxon>
        <taxon>Chromadorea</taxon>
        <taxon>Rhabditida</taxon>
        <taxon>Spirurina</taxon>
        <taxon>Ascaridomorpha</taxon>
        <taxon>Ascaridoidea</taxon>
        <taxon>Toxocaridae</taxon>
        <taxon>Toxocara</taxon>
    </lineage>
</organism>
<feature type="region of interest" description="Disordered" evidence="1">
    <location>
        <begin position="29"/>
        <end position="64"/>
    </location>
</feature>
<proteinExistence type="predicted"/>
<accession>A0A0B2UXJ2</accession>